<name>A0A2N1JBA6_9BASI</name>
<dbReference type="SMART" id="SM01000">
    <property type="entry name" value="Aha1_N"/>
    <property type="match status" value="1"/>
</dbReference>
<evidence type="ECO:0000259" key="2">
    <source>
        <dbReference type="SMART" id="SM01000"/>
    </source>
</evidence>
<dbReference type="OrthoDB" id="567237at2759"/>
<dbReference type="InterPro" id="IPR036338">
    <property type="entry name" value="Aha1"/>
</dbReference>
<dbReference type="PANTHER" id="PTHR13009">
    <property type="entry name" value="HEAT SHOCK PROTEIN 90 HSP90 CO-CHAPERONE AHA-1"/>
    <property type="match status" value="1"/>
</dbReference>
<protein>
    <recommendedName>
        <fullName evidence="2">Activator of Hsp90 ATPase AHSA1-like N-terminal domain-containing protein</fullName>
    </recommendedName>
</protein>
<dbReference type="SUPFAM" id="SSF55961">
    <property type="entry name" value="Bet v1-like"/>
    <property type="match status" value="1"/>
</dbReference>
<accession>A0A2N1JBA6</accession>
<keyword evidence="4" id="KW-1185">Reference proteome</keyword>
<dbReference type="InterPro" id="IPR013538">
    <property type="entry name" value="ASHA1/2-like_C"/>
</dbReference>
<dbReference type="GO" id="GO:0001671">
    <property type="term" value="F:ATPase activator activity"/>
    <property type="evidence" value="ECO:0007669"/>
    <property type="project" value="InterPro"/>
</dbReference>
<dbReference type="InterPro" id="IPR023393">
    <property type="entry name" value="START-like_dom_sf"/>
</dbReference>
<sequence length="321" mass="35392">MSTWNKHYHWKTKGCTPWTKNYFTERLVGKSISVDGVKDGVVKVDSMTDFDGDVELGNRKGKLITIYDVAVTLEWLGEGADGNVARGIIKFPEVSHENEDSQENYVFETELTSESTDNARKMYDTVRKKLVPALEAVFHGFRADLIETHAKDLGHDDANTPDEKHEAPVVDAAPVAVRSTPKSTGKVSSSATQVRVSSNLAIAQSDLWDLLTNPLRIPMWTKAPAQYSLNTGANYSLFGGNITGSIQQVDSPRKLVQTWRVPQWPPDHFGQLTTLLTQGDDSTKLEFVLSGVPVGEEDATQSGLESFYMRGLKSIGLGTML</sequence>
<evidence type="ECO:0000313" key="4">
    <source>
        <dbReference type="Proteomes" id="UP000232875"/>
    </source>
</evidence>
<feature type="domain" description="Activator of Hsp90 ATPase AHSA1-like N-terminal" evidence="2">
    <location>
        <begin position="12"/>
        <end position="151"/>
    </location>
</feature>
<evidence type="ECO:0000313" key="3">
    <source>
        <dbReference type="EMBL" id="PKI83824.1"/>
    </source>
</evidence>
<dbReference type="CDD" id="cd08892">
    <property type="entry name" value="SRPBCC_Aha1"/>
    <property type="match status" value="1"/>
</dbReference>
<dbReference type="GO" id="GO:0005829">
    <property type="term" value="C:cytosol"/>
    <property type="evidence" value="ECO:0007669"/>
    <property type="project" value="TreeGrafter"/>
</dbReference>
<evidence type="ECO:0000256" key="1">
    <source>
        <dbReference type="ARBA" id="ARBA00006817"/>
    </source>
</evidence>
<gene>
    <name evidence="3" type="ORF">MVES_002197</name>
</gene>
<dbReference type="Gene3D" id="3.15.10.20">
    <property type="entry name" value="Activator of Hsp90 ATPase Aha1, N-terminal domain"/>
    <property type="match status" value="1"/>
</dbReference>
<proteinExistence type="inferred from homology"/>
<organism evidence="3 4">
    <name type="scientific">Malassezia vespertilionis</name>
    <dbReference type="NCBI Taxonomy" id="2020962"/>
    <lineage>
        <taxon>Eukaryota</taxon>
        <taxon>Fungi</taxon>
        <taxon>Dikarya</taxon>
        <taxon>Basidiomycota</taxon>
        <taxon>Ustilaginomycotina</taxon>
        <taxon>Malasseziomycetes</taxon>
        <taxon>Malasseziales</taxon>
        <taxon>Malasseziaceae</taxon>
        <taxon>Malassezia</taxon>
    </lineage>
</organism>
<dbReference type="Proteomes" id="UP000232875">
    <property type="component" value="Unassembled WGS sequence"/>
</dbReference>
<dbReference type="STRING" id="2020962.A0A2N1JBA6"/>
<dbReference type="InterPro" id="IPR015310">
    <property type="entry name" value="AHSA1-like_N"/>
</dbReference>
<dbReference type="Gene3D" id="3.30.530.20">
    <property type="match status" value="1"/>
</dbReference>
<dbReference type="GO" id="GO:0051087">
    <property type="term" value="F:protein-folding chaperone binding"/>
    <property type="evidence" value="ECO:0007669"/>
    <property type="project" value="InterPro"/>
</dbReference>
<dbReference type="EMBL" id="KZ454990">
    <property type="protein sequence ID" value="PKI83824.1"/>
    <property type="molecule type" value="Genomic_DNA"/>
</dbReference>
<reference evidence="3 4" key="1">
    <citation type="submission" date="2017-10" db="EMBL/GenBank/DDBJ databases">
        <title>A novel species of cold-tolerant Malassezia isolated from bats.</title>
        <authorList>
            <person name="Lorch J.M."/>
            <person name="Palmer J.M."/>
            <person name="Vanderwolf K.J."/>
            <person name="Schmidt K.Z."/>
            <person name="Verant M.L."/>
            <person name="Weller T.J."/>
            <person name="Blehert D.S."/>
        </authorList>
    </citation>
    <scope>NUCLEOTIDE SEQUENCE [LARGE SCALE GENOMIC DNA]</scope>
    <source>
        <strain evidence="3 4">NWHC:44797-103</strain>
    </source>
</reference>
<dbReference type="Pfam" id="PF08327">
    <property type="entry name" value="AHSA1"/>
    <property type="match status" value="1"/>
</dbReference>
<dbReference type="SUPFAM" id="SSF103111">
    <property type="entry name" value="Activator of Hsp90 ATPase, Aha1"/>
    <property type="match status" value="1"/>
</dbReference>
<dbReference type="Pfam" id="PF09229">
    <property type="entry name" value="Aha1_N"/>
    <property type="match status" value="1"/>
</dbReference>
<dbReference type="PANTHER" id="PTHR13009:SF22">
    <property type="entry name" value="LD43819P"/>
    <property type="match status" value="1"/>
</dbReference>
<dbReference type="AlphaFoldDB" id="A0A2N1JBA6"/>
<dbReference type="GO" id="GO:0006457">
    <property type="term" value="P:protein folding"/>
    <property type="evidence" value="ECO:0007669"/>
    <property type="project" value="TreeGrafter"/>
</dbReference>
<comment type="similarity">
    <text evidence="1">Belongs to the AHA1 family.</text>
</comment>